<dbReference type="AlphaFoldDB" id="A0A1R3KA78"/>
<dbReference type="Pfam" id="PF03552">
    <property type="entry name" value="Cellulose_synt"/>
    <property type="match status" value="1"/>
</dbReference>
<organism evidence="10 11">
    <name type="scientific">Corchorus olitorius</name>
    <dbReference type="NCBI Taxonomy" id="93759"/>
    <lineage>
        <taxon>Eukaryota</taxon>
        <taxon>Viridiplantae</taxon>
        <taxon>Streptophyta</taxon>
        <taxon>Embryophyta</taxon>
        <taxon>Tracheophyta</taxon>
        <taxon>Spermatophyta</taxon>
        <taxon>Magnoliopsida</taxon>
        <taxon>eudicotyledons</taxon>
        <taxon>Gunneridae</taxon>
        <taxon>Pentapetalae</taxon>
        <taxon>rosids</taxon>
        <taxon>malvids</taxon>
        <taxon>Malvales</taxon>
        <taxon>Malvaceae</taxon>
        <taxon>Grewioideae</taxon>
        <taxon>Apeibeae</taxon>
        <taxon>Corchorus</taxon>
    </lineage>
</organism>
<dbReference type="OrthoDB" id="72851at2759"/>
<evidence type="ECO:0000256" key="4">
    <source>
        <dbReference type="ARBA" id="ARBA00022692"/>
    </source>
</evidence>
<sequence length="177" mass="18852">MVFRHKTLIWGGSGQRTVGYDREGDPSQLAAVDIFVSTVDPLKDPPLVTANTVLSILAVDKVSCYVSDDGAAMLTFEALSEMDPTPPPSSSPPGTLPPVSLSFPDPPLGNCRRPSSCLSLCTLFALVLTILAVSAVTYSVFHGFYGRPQPCIVIKCSAHFLPSLVSSQLALYISGFF</sequence>
<comment type="caution">
    <text evidence="10">The sequence shown here is derived from an EMBL/GenBank/DDBJ whole genome shotgun (WGS) entry which is preliminary data.</text>
</comment>
<dbReference type="Proteomes" id="UP000187203">
    <property type="component" value="Unassembled WGS sequence"/>
</dbReference>
<keyword evidence="2" id="KW-0328">Glycosyltransferase</keyword>
<keyword evidence="11" id="KW-1185">Reference proteome</keyword>
<evidence type="ECO:0000313" key="10">
    <source>
        <dbReference type="EMBL" id="OMP03928.1"/>
    </source>
</evidence>
<dbReference type="EMBL" id="AWUE01014372">
    <property type="protein sequence ID" value="OMP03928.1"/>
    <property type="molecule type" value="Genomic_DNA"/>
</dbReference>
<feature type="binding site" evidence="8">
    <location>
        <position position="43"/>
    </location>
    <ligand>
        <name>UDP-alpha-D-glucose</name>
        <dbReference type="ChEBI" id="CHEBI:58885"/>
    </ligand>
</feature>
<feature type="transmembrane region" description="Helical" evidence="9">
    <location>
        <begin position="117"/>
        <end position="140"/>
    </location>
</feature>
<dbReference type="GO" id="GO:0016020">
    <property type="term" value="C:membrane"/>
    <property type="evidence" value="ECO:0007669"/>
    <property type="project" value="InterPro"/>
</dbReference>
<dbReference type="PANTHER" id="PTHR13301">
    <property type="entry name" value="X-BOX TRANSCRIPTION FACTOR-RELATED"/>
    <property type="match status" value="1"/>
</dbReference>
<protein>
    <submittedName>
        <fullName evidence="10">Cellulose synthase</fullName>
    </submittedName>
</protein>
<evidence type="ECO:0000256" key="1">
    <source>
        <dbReference type="ARBA" id="ARBA00004308"/>
    </source>
</evidence>
<evidence type="ECO:0000256" key="6">
    <source>
        <dbReference type="ARBA" id="ARBA00023136"/>
    </source>
</evidence>
<name>A0A1R3KA78_9ROSI</name>
<reference evidence="11" key="1">
    <citation type="submission" date="2013-09" db="EMBL/GenBank/DDBJ databases">
        <title>Corchorus olitorius genome sequencing.</title>
        <authorList>
            <person name="Alam M."/>
            <person name="Haque M.S."/>
            <person name="Islam M.S."/>
            <person name="Emdad E.M."/>
            <person name="Islam M.M."/>
            <person name="Ahmed B."/>
            <person name="Halim A."/>
            <person name="Hossen Q.M.M."/>
            <person name="Hossain M.Z."/>
            <person name="Ahmed R."/>
            <person name="Khan M.M."/>
            <person name="Islam R."/>
            <person name="Rashid M.M."/>
            <person name="Khan S.A."/>
            <person name="Rahman M.S."/>
            <person name="Alam M."/>
            <person name="Yahiya A.S."/>
            <person name="Khan M.S."/>
            <person name="Azam M.S."/>
            <person name="Haque T."/>
            <person name="Lashkar M.Z.H."/>
            <person name="Akhand A.I."/>
            <person name="Morshed G."/>
            <person name="Roy S."/>
            <person name="Uddin K.S."/>
            <person name="Rabeya T."/>
            <person name="Hossain A.S."/>
            <person name="Chowdhury A."/>
            <person name="Snigdha A.R."/>
            <person name="Mortoza M.S."/>
            <person name="Matin S.A."/>
            <person name="Hoque S.M.E."/>
            <person name="Islam M.K."/>
            <person name="Roy D.K."/>
            <person name="Haider R."/>
            <person name="Moosa M.M."/>
            <person name="Elias S.M."/>
            <person name="Hasan A.M."/>
            <person name="Jahan S."/>
            <person name="Shafiuddin M."/>
            <person name="Mahmood N."/>
            <person name="Shommy N.S."/>
        </authorList>
    </citation>
    <scope>NUCLEOTIDE SEQUENCE [LARGE SCALE GENOMIC DNA]</scope>
    <source>
        <strain evidence="11">cv. O-4</strain>
    </source>
</reference>
<dbReference type="GO" id="GO:0016760">
    <property type="term" value="F:cellulose synthase (UDP-forming) activity"/>
    <property type="evidence" value="ECO:0007669"/>
    <property type="project" value="InterPro"/>
</dbReference>
<dbReference type="GO" id="GO:0030244">
    <property type="term" value="P:cellulose biosynthetic process"/>
    <property type="evidence" value="ECO:0007669"/>
    <property type="project" value="InterPro"/>
</dbReference>
<keyword evidence="4 9" id="KW-0812">Transmembrane</keyword>
<feature type="binding site" evidence="8">
    <location>
        <position position="69"/>
    </location>
    <ligand>
        <name>UDP-alpha-D-glucose</name>
        <dbReference type="ChEBI" id="CHEBI:58885"/>
    </ligand>
</feature>
<accession>A0A1R3KA78</accession>
<dbReference type="InterPro" id="IPR005150">
    <property type="entry name" value="Cellulose_synth"/>
</dbReference>
<dbReference type="GO" id="GO:0071555">
    <property type="term" value="P:cell wall organization"/>
    <property type="evidence" value="ECO:0007669"/>
    <property type="project" value="UniProtKB-KW"/>
</dbReference>
<keyword evidence="7" id="KW-0961">Cell wall biogenesis/degradation</keyword>
<evidence type="ECO:0000313" key="11">
    <source>
        <dbReference type="Proteomes" id="UP000187203"/>
    </source>
</evidence>
<evidence type="ECO:0000256" key="8">
    <source>
        <dbReference type="PIRSR" id="PIRSR605150-2"/>
    </source>
</evidence>
<comment type="subcellular location">
    <subcellularLocation>
        <location evidence="1">Endomembrane system</location>
    </subcellularLocation>
</comment>
<keyword evidence="6 9" id="KW-0472">Membrane</keyword>
<evidence type="ECO:0000256" key="3">
    <source>
        <dbReference type="ARBA" id="ARBA00022679"/>
    </source>
</evidence>
<keyword evidence="5 9" id="KW-1133">Transmembrane helix</keyword>
<dbReference type="GO" id="GO:0012505">
    <property type="term" value="C:endomembrane system"/>
    <property type="evidence" value="ECO:0007669"/>
    <property type="project" value="UniProtKB-SubCell"/>
</dbReference>
<evidence type="ECO:0000256" key="2">
    <source>
        <dbReference type="ARBA" id="ARBA00022676"/>
    </source>
</evidence>
<keyword evidence="3" id="KW-0808">Transferase</keyword>
<evidence type="ECO:0000256" key="5">
    <source>
        <dbReference type="ARBA" id="ARBA00022989"/>
    </source>
</evidence>
<feature type="binding site" evidence="8">
    <location>
        <position position="37"/>
    </location>
    <ligand>
        <name>UDP-alpha-D-glucose</name>
        <dbReference type="ChEBI" id="CHEBI:58885"/>
    </ligand>
</feature>
<evidence type="ECO:0000256" key="9">
    <source>
        <dbReference type="SAM" id="Phobius"/>
    </source>
</evidence>
<dbReference type="STRING" id="93759.A0A1R3KA78"/>
<gene>
    <name evidence="10" type="ORF">COLO4_10101</name>
</gene>
<proteinExistence type="predicted"/>
<evidence type="ECO:0000256" key="7">
    <source>
        <dbReference type="ARBA" id="ARBA00023316"/>
    </source>
</evidence>